<evidence type="ECO:0000256" key="14">
    <source>
        <dbReference type="RuleBase" id="RU363109"/>
    </source>
</evidence>
<dbReference type="Pfam" id="PF04387">
    <property type="entry name" value="PTPLA"/>
    <property type="match status" value="1"/>
</dbReference>
<keyword evidence="16" id="KW-1185">Reference proteome</keyword>
<evidence type="ECO:0000256" key="1">
    <source>
        <dbReference type="ARBA" id="ARBA00004141"/>
    </source>
</evidence>
<dbReference type="EMBL" id="CAUWAG010000010">
    <property type="protein sequence ID" value="CAJ2507364.1"/>
    <property type="molecule type" value="Genomic_DNA"/>
</dbReference>
<accession>A0AAI8YHE3</accession>
<dbReference type="GO" id="GO:0005789">
    <property type="term" value="C:endoplasmic reticulum membrane"/>
    <property type="evidence" value="ECO:0007669"/>
    <property type="project" value="UniProtKB-SubCell"/>
</dbReference>
<evidence type="ECO:0000256" key="3">
    <source>
        <dbReference type="ARBA" id="ARBA00007811"/>
    </source>
</evidence>
<reference evidence="15" key="1">
    <citation type="submission" date="2023-10" db="EMBL/GenBank/DDBJ databases">
        <authorList>
            <person name="Hackl T."/>
        </authorList>
    </citation>
    <scope>NUCLEOTIDE SEQUENCE</scope>
</reference>
<evidence type="ECO:0000256" key="7">
    <source>
        <dbReference type="ARBA" id="ARBA00022832"/>
    </source>
</evidence>
<dbReference type="Proteomes" id="UP001295740">
    <property type="component" value="Unassembled WGS sequence"/>
</dbReference>
<evidence type="ECO:0000256" key="9">
    <source>
        <dbReference type="ARBA" id="ARBA00023098"/>
    </source>
</evidence>
<keyword evidence="5 14" id="KW-0444">Lipid biosynthesis</keyword>
<gene>
    <name evidence="15" type="ORF">KHLLAP_LOCUS7832</name>
</gene>
<dbReference type="GO" id="GO:0030148">
    <property type="term" value="P:sphingolipid biosynthetic process"/>
    <property type="evidence" value="ECO:0007669"/>
    <property type="project" value="TreeGrafter"/>
</dbReference>
<dbReference type="EC" id="4.2.1.134" evidence="4 14"/>
<keyword evidence="9 14" id="KW-0443">Lipid metabolism</keyword>
<organism evidence="15 16">
    <name type="scientific">Anthostomella pinea</name>
    <dbReference type="NCBI Taxonomy" id="933095"/>
    <lineage>
        <taxon>Eukaryota</taxon>
        <taxon>Fungi</taxon>
        <taxon>Dikarya</taxon>
        <taxon>Ascomycota</taxon>
        <taxon>Pezizomycotina</taxon>
        <taxon>Sordariomycetes</taxon>
        <taxon>Xylariomycetidae</taxon>
        <taxon>Xylariales</taxon>
        <taxon>Xylariaceae</taxon>
        <taxon>Anthostomella</taxon>
    </lineage>
</organism>
<keyword evidence="6" id="KW-0812">Transmembrane</keyword>
<evidence type="ECO:0000256" key="5">
    <source>
        <dbReference type="ARBA" id="ARBA00022516"/>
    </source>
</evidence>
<dbReference type="PANTHER" id="PTHR11035:SF3">
    <property type="entry name" value="VERY-LONG-CHAIN (3R)-3-HYDROXYACYL-COA DEHYDRATASE"/>
    <property type="match status" value="1"/>
</dbReference>
<evidence type="ECO:0000256" key="12">
    <source>
        <dbReference type="ARBA" id="ARBA00023239"/>
    </source>
</evidence>
<dbReference type="GO" id="GO:0042761">
    <property type="term" value="P:very long-chain fatty acid biosynthetic process"/>
    <property type="evidence" value="ECO:0007669"/>
    <property type="project" value="TreeGrafter"/>
</dbReference>
<comment type="function">
    <text evidence="14">Catalyzes the third of the four reactions of the long-chain fatty acids elongation cycle. This endoplasmic reticulum-bound enzymatic process, allows the addition of two carbons to the chain of long- and very long-chain fatty acids/VLCFAs per cycle. This enzyme catalyzes the dehydration of the 3-hydroxyacyl-CoA intermediate into trans-2,3-enoyl-CoA, within each cycle of fatty acid elongation. Thereby, it participates to the production of VLCFAs of different chain lengths that are involved in multiple biological processes as precursors of membrane lipids and lipid mediators.</text>
</comment>
<name>A0AAI8YHE3_9PEZI</name>
<evidence type="ECO:0000256" key="4">
    <source>
        <dbReference type="ARBA" id="ARBA00013122"/>
    </source>
</evidence>
<dbReference type="GO" id="GO:0102158">
    <property type="term" value="F:very-long-chain (3R)-3-hydroxyacyl-CoA dehydratase activity"/>
    <property type="evidence" value="ECO:0007669"/>
    <property type="project" value="UniProtKB-EC"/>
</dbReference>
<evidence type="ECO:0000256" key="2">
    <source>
        <dbReference type="ARBA" id="ARBA00005194"/>
    </source>
</evidence>
<comment type="catalytic activity">
    <reaction evidence="13 14">
        <text>a very-long-chain (3R)-3-hydroxyacyl-CoA = a very-long-chain (2E)-enoyl-CoA + H2O</text>
        <dbReference type="Rhea" id="RHEA:45812"/>
        <dbReference type="ChEBI" id="CHEBI:15377"/>
        <dbReference type="ChEBI" id="CHEBI:83728"/>
        <dbReference type="ChEBI" id="CHEBI:85440"/>
        <dbReference type="EC" id="4.2.1.134"/>
    </reaction>
</comment>
<protein>
    <recommendedName>
        <fullName evidence="4 14">Very-long-chain (3R)-3-hydroxyacyl-CoA dehydratase</fullName>
        <ecNumber evidence="4 14">4.2.1.134</ecNumber>
    </recommendedName>
</protein>
<comment type="similarity">
    <text evidence="3 14">Belongs to the very long-chain fatty acids dehydratase HACD family.</text>
</comment>
<evidence type="ECO:0000313" key="15">
    <source>
        <dbReference type="EMBL" id="CAJ2507364.1"/>
    </source>
</evidence>
<evidence type="ECO:0000256" key="8">
    <source>
        <dbReference type="ARBA" id="ARBA00022989"/>
    </source>
</evidence>
<keyword evidence="7 14" id="KW-0276">Fatty acid metabolism</keyword>
<comment type="pathway">
    <text evidence="2 14">Lipid metabolism; fatty acid biosynthesis.</text>
</comment>
<keyword evidence="14" id="KW-0256">Endoplasmic reticulum</keyword>
<evidence type="ECO:0000256" key="10">
    <source>
        <dbReference type="ARBA" id="ARBA00023136"/>
    </source>
</evidence>
<dbReference type="AlphaFoldDB" id="A0AAI8YHE3"/>
<proteinExistence type="inferred from homology"/>
<keyword evidence="11 14" id="KW-0275">Fatty acid biosynthesis</keyword>
<evidence type="ECO:0000256" key="11">
    <source>
        <dbReference type="ARBA" id="ARBA00023160"/>
    </source>
</evidence>
<evidence type="ECO:0000256" key="13">
    <source>
        <dbReference type="ARBA" id="ARBA00036671"/>
    </source>
</evidence>
<keyword evidence="10 14" id="KW-0472">Membrane</keyword>
<dbReference type="GO" id="GO:0030497">
    <property type="term" value="P:fatty acid elongation"/>
    <property type="evidence" value="ECO:0007669"/>
    <property type="project" value="TreeGrafter"/>
</dbReference>
<keyword evidence="12 14" id="KW-0456">Lyase</keyword>
<evidence type="ECO:0000256" key="6">
    <source>
        <dbReference type="ARBA" id="ARBA00022692"/>
    </source>
</evidence>
<evidence type="ECO:0000313" key="16">
    <source>
        <dbReference type="Proteomes" id="UP001295740"/>
    </source>
</evidence>
<comment type="subcellular location">
    <subcellularLocation>
        <location evidence="14">Endoplasmic reticulum membrane</location>
        <topology evidence="14">Multi-pass membrane protein</topology>
    </subcellularLocation>
    <subcellularLocation>
        <location evidence="1">Membrane</location>
        <topology evidence="1">Multi-pass membrane protein</topology>
    </subcellularLocation>
</comment>
<dbReference type="PANTHER" id="PTHR11035">
    <property type="entry name" value="VERY-LONG-CHAIN (3R)-3-HYDROXYACYL-COA DEHYDRATASE"/>
    <property type="match status" value="1"/>
</dbReference>
<sequence length="143" mass="15767">MAGEHAYLLSYNTISLCLWSYLTCRTLATLASPNTRPGLHDLYPDFLFPWLVVAQSLAALEVLHAASGLVRASPWTTAIQVGGKNLVVWTVMVQFPDIVNGLDGRVGFVGCLVAWGLSEMVRYGFFVVLLARGEAPAWLKWLR</sequence>
<keyword evidence="8" id="KW-1133">Transmembrane helix</keyword>
<comment type="caution">
    <text evidence="15">The sequence shown here is derived from an EMBL/GenBank/DDBJ whole genome shotgun (WGS) entry which is preliminary data.</text>
</comment>
<dbReference type="InterPro" id="IPR007482">
    <property type="entry name" value="Tyr_Pase-like_PTPLA"/>
</dbReference>